<dbReference type="GO" id="GO:0005634">
    <property type="term" value="C:nucleus"/>
    <property type="evidence" value="ECO:0007669"/>
    <property type="project" value="UniProtKB-SubCell"/>
</dbReference>
<name>A0A136IXC0_9PEZI</name>
<evidence type="ECO:0000259" key="4">
    <source>
        <dbReference type="SMART" id="SM00906"/>
    </source>
</evidence>
<evidence type="ECO:0000313" key="5">
    <source>
        <dbReference type="EMBL" id="KXJ89564.1"/>
    </source>
</evidence>
<comment type="subcellular location">
    <subcellularLocation>
        <location evidence="1">Nucleus</location>
    </subcellularLocation>
</comment>
<protein>
    <recommendedName>
        <fullName evidence="4">Xylanolytic transcriptional activator regulatory domain-containing protein</fullName>
    </recommendedName>
</protein>
<feature type="compositionally biased region" description="Low complexity" evidence="3">
    <location>
        <begin position="1"/>
        <end position="18"/>
    </location>
</feature>
<dbReference type="Proteomes" id="UP000070501">
    <property type="component" value="Unassembled WGS sequence"/>
</dbReference>
<evidence type="ECO:0000313" key="6">
    <source>
        <dbReference type="Proteomes" id="UP000070501"/>
    </source>
</evidence>
<gene>
    <name evidence="5" type="ORF">Micbo1qcDRAFT_235332</name>
</gene>
<evidence type="ECO:0000256" key="3">
    <source>
        <dbReference type="SAM" id="MobiDB-lite"/>
    </source>
</evidence>
<feature type="domain" description="Xylanolytic transcriptional activator regulatory" evidence="4">
    <location>
        <begin position="348"/>
        <end position="420"/>
    </location>
</feature>
<dbReference type="PANTHER" id="PTHR31001:SF40">
    <property type="entry name" value="ZN(II)2CYS6 TRANSCRIPTION FACTOR (EUROFUNG)"/>
    <property type="match status" value="1"/>
</dbReference>
<feature type="region of interest" description="Disordered" evidence="3">
    <location>
        <begin position="711"/>
        <end position="769"/>
    </location>
</feature>
<dbReference type="Pfam" id="PF04082">
    <property type="entry name" value="Fungal_trans"/>
    <property type="match status" value="1"/>
</dbReference>
<dbReference type="STRING" id="196109.A0A136IXC0"/>
<dbReference type="InterPro" id="IPR007219">
    <property type="entry name" value="XnlR_reg_dom"/>
</dbReference>
<sequence length="841" mass="92190">MDSSSSPTLLRPLRPQPSGGARTSVGRRRNGKLQSCEPCRKSKLRCDHSNKSASEERHLATPSSSATGTPTRDTPSSASAAQDVARGTRHERSVAAPPGCGHPVPAEVISPATTDADERSIHNEHNPGYVGVTSYSTIFSEGFADLTAAEPPVDEHKCKQQQAIAEKNMPQSREVLAFLQNRALIDDFVDHFHQLEEDGGLLGQPILDTWRRGLWAIHGDVLQRQDPAEIKRLAELLWDNSHKPGSVTRDMSTRAWAEADTGYGLRWVTVGLVVAMVGLCAQQMLETHMLFRKHAIERKTLLANTGGLMQACLGFYRQCKIIDLRLAWLVLAVSLMPDANKSDFSYASYRESGELNDIVITMGLHQPPRTEVPLFHAELRKRTFLCAYAREIATATFLGRPPRLSHWYCWVEPPLDLSDEELFLDPPELARVIANLDPKGFNPSHKFRRSSYLRAWIRTSIAREDLLDLALGKYTLEETVAAAARIGRDIEENWASYPDFISRIRTEKVSTLLAGDVKNALTPLQSLLQYSIRHGTKSTELLLQLVLIRKANSQPSNSGSGPQIKPDTMIRIASEFLTGCLELSQNKTLVYNFPQDISAFIGNQGMRAAAIVGVELLKQEQRLQRKRQQQQHGVVRPGDDEDDEPPLLPRSQTIQNLAVFASVLASVDPSDGMAAISAQGNKVIGRILDKLLTPEFNSGPAPMAACNHRSTSQEAVTGAEATNHPSGHFLEPTQSTRGSKTLQHQQQQAGPAGHGPAASAAAPTHVHPGVLTSSSSAMDVIADVASNLPSAALADGADAVMPDVDLWNFVYSANEEGPAPFLGYDHDFMAWLENMDFDGRI</sequence>
<dbReference type="EMBL" id="KQ964255">
    <property type="protein sequence ID" value="KXJ89564.1"/>
    <property type="molecule type" value="Genomic_DNA"/>
</dbReference>
<evidence type="ECO:0000256" key="1">
    <source>
        <dbReference type="ARBA" id="ARBA00004123"/>
    </source>
</evidence>
<dbReference type="GO" id="GO:0008270">
    <property type="term" value="F:zinc ion binding"/>
    <property type="evidence" value="ECO:0007669"/>
    <property type="project" value="InterPro"/>
</dbReference>
<dbReference type="GO" id="GO:0003677">
    <property type="term" value="F:DNA binding"/>
    <property type="evidence" value="ECO:0007669"/>
    <property type="project" value="InterPro"/>
</dbReference>
<feature type="compositionally biased region" description="Low complexity" evidence="3">
    <location>
        <begin position="60"/>
        <end position="71"/>
    </location>
</feature>
<keyword evidence="2" id="KW-0539">Nucleus</keyword>
<dbReference type="InterPro" id="IPR050613">
    <property type="entry name" value="Sec_Metabolite_Reg"/>
</dbReference>
<feature type="compositionally biased region" description="Basic and acidic residues" evidence="3">
    <location>
        <begin position="38"/>
        <end position="59"/>
    </location>
</feature>
<feature type="compositionally biased region" description="Low complexity" evidence="3">
    <location>
        <begin position="743"/>
        <end position="765"/>
    </location>
</feature>
<evidence type="ECO:0000256" key="2">
    <source>
        <dbReference type="ARBA" id="ARBA00023242"/>
    </source>
</evidence>
<dbReference type="CDD" id="cd12148">
    <property type="entry name" value="fungal_TF_MHR"/>
    <property type="match status" value="1"/>
</dbReference>
<organism evidence="5 6">
    <name type="scientific">Microdochium bolleyi</name>
    <dbReference type="NCBI Taxonomy" id="196109"/>
    <lineage>
        <taxon>Eukaryota</taxon>
        <taxon>Fungi</taxon>
        <taxon>Dikarya</taxon>
        <taxon>Ascomycota</taxon>
        <taxon>Pezizomycotina</taxon>
        <taxon>Sordariomycetes</taxon>
        <taxon>Xylariomycetidae</taxon>
        <taxon>Xylariales</taxon>
        <taxon>Microdochiaceae</taxon>
        <taxon>Microdochium</taxon>
    </lineage>
</organism>
<dbReference type="AlphaFoldDB" id="A0A136IXC0"/>
<feature type="region of interest" description="Disordered" evidence="3">
    <location>
        <begin position="623"/>
        <end position="648"/>
    </location>
</feature>
<feature type="compositionally biased region" description="Polar residues" evidence="3">
    <location>
        <begin position="732"/>
        <end position="742"/>
    </location>
</feature>
<keyword evidence="6" id="KW-1185">Reference proteome</keyword>
<dbReference type="SMART" id="SM00906">
    <property type="entry name" value="Fungal_trans"/>
    <property type="match status" value="1"/>
</dbReference>
<accession>A0A136IXC0</accession>
<feature type="region of interest" description="Disordered" evidence="3">
    <location>
        <begin position="1"/>
        <end position="108"/>
    </location>
</feature>
<dbReference type="InParanoid" id="A0A136IXC0"/>
<dbReference type="PANTHER" id="PTHR31001">
    <property type="entry name" value="UNCHARACTERIZED TRANSCRIPTIONAL REGULATORY PROTEIN"/>
    <property type="match status" value="1"/>
</dbReference>
<dbReference type="GO" id="GO:0006351">
    <property type="term" value="P:DNA-templated transcription"/>
    <property type="evidence" value="ECO:0007669"/>
    <property type="project" value="InterPro"/>
</dbReference>
<reference evidence="6" key="1">
    <citation type="submission" date="2016-02" db="EMBL/GenBank/DDBJ databases">
        <title>Draft genome sequence of Microdochium bolleyi, a fungal endophyte of beachgrass.</title>
        <authorList>
            <consortium name="DOE Joint Genome Institute"/>
            <person name="David A.S."/>
            <person name="May G."/>
            <person name="Haridas S."/>
            <person name="Lim J."/>
            <person name="Wang M."/>
            <person name="Labutti K."/>
            <person name="Lipzen A."/>
            <person name="Barry K."/>
            <person name="Grigoriev I.V."/>
        </authorList>
    </citation>
    <scope>NUCLEOTIDE SEQUENCE [LARGE SCALE GENOMIC DNA]</scope>
    <source>
        <strain evidence="6">J235TASD1</strain>
    </source>
</reference>
<dbReference type="OrthoDB" id="4898680at2759"/>
<proteinExistence type="predicted"/>